<gene>
    <name evidence="1" type="ORF">PWF74_10830</name>
</gene>
<protein>
    <submittedName>
        <fullName evidence="1">Uncharacterized protein</fullName>
    </submittedName>
</protein>
<accession>A0AAX3NHB9</accession>
<keyword evidence="1" id="KW-0614">Plasmid</keyword>
<evidence type="ECO:0000313" key="2">
    <source>
        <dbReference type="Proteomes" id="UP001217324"/>
    </source>
</evidence>
<dbReference type="AlphaFoldDB" id="A0AAX3NHB9"/>
<organism evidence="1 2">
    <name type="scientific">Lactococcus garvieae</name>
    <dbReference type="NCBI Taxonomy" id="1363"/>
    <lineage>
        <taxon>Bacteria</taxon>
        <taxon>Bacillati</taxon>
        <taxon>Bacillota</taxon>
        <taxon>Bacilli</taxon>
        <taxon>Lactobacillales</taxon>
        <taxon>Streptococcaceae</taxon>
        <taxon>Lactococcus</taxon>
    </lineage>
</organism>
<dbReference type="EMBL" id="CP118628">
    <property type="protein sequence ID" value="WEA15001.1"/>
    <property type="molecule type" value="Genomic_DNA"/>
</dbReference>
<dbReference type="Proteomes" id="UP001217324">
    <property type="component" value="Plasmid unnamed1"/>
</dbReference>
<name>A0AAX3NHB9_9LACT</name>
<sequence length="164" mass="19169">MKEKIFKLKKFPKVSLLPPLFTMITSSSVSKKCLVIVDGYDIITNENITNGNIKDYRLRLADTGIRNELKGRPSPIELLITREKSDEELAEYIFNKELDKYIRSDSTLCISNQTELRNLEFVFHQKIAFSNFHQPLPMGQFEYSSILNLNDYLQESKEDYWGDF</sequence>
<reference evidence="1" key="1">
    <citation type="submission" date="2023-02" db="EMBL/GenBank/DDBJ databases">
        <title>Comparative genomics and fermentation flavor characterization of five lactic acid bacteria reveal flavor biosynthesis metabolic pathways in fermented muskmelon puree.</title>
        <authorList>
            <person name="Yuan L."/>
            <person name="Li M."/>
            <person name="Xu X."/>
            <person name="Lao F."/>
            <person name="Wu J."/>
        </authorList>
    </citation>
    <scope>NUCLEOTIDE SEQUENCE</scope>
    <source>
        <strain evidence="1">Pa-2</strain>
        <plasmid evidence="1">unnamed1</plasmid>
    </source>
</reference>
<geneLocation type="plasmid" evidence="1 2">
    <name>unnamed1</name>
</geneLocation>
<proteinExistence type="predicted"/>
<evidence type="ECO:0000313" key="1">
    <source>
        <dbReference type="EMBL" id="WEA15001.1"/>
    </source>
</evidence>
<dbReference type="RefSeq" id="WP_081168685.1">
    <property type="nucleotide sequence ID" value="NZ_CP118628.1"/>
</dbReference>